<feature type="transmembrane region" description="Helical" evidence="10">
    <location>
        <begin position="311"/>
        <end position="335"/>
    </location>
</feature>
<dbReference type="EMBL" id="DF952378">
    <property type="protein sequence ID" value="GAN43517.1"/>
    <property type="molecule type" value="Genomic_DNA"/>
</dbReference>
<keyword evidence="3 10" id="KW-0812">Transmembrane</keyword>
<evidence type="ECO:0000256" key="5">
    <source>
        <dbReference type="ARBA" id="ARBA00022984"/>
    </source>
</evidence>
<evidence type="ECO:0000313" key="13">
    <source>
        <dbReference type="Proteomes" id="UP000253740"/>
    </source>
</evidence>
<feature type="transmembrane region" description="Helical" evidence="10">
    <location>
        <begin position="379"/>
        <end position="399"/>
    </location>
</feature>
<dbReference type="InterPro" id="IPR051050">
    <property type="entry name" value="Lipid_II_flippase_MurJ/MviN"/>
</dbReference>
<dbReference type="PRINTS" id="PR01806">
    <property type="entry name" value="VIRFACTRMVIN"/>
</dbReference>
<dbReference type="RefSeq" id="WP_062536971.1">
    <property type="nucleotide sequence ID" value="NZ_DF970200.1"/>
</dbReference>
<evidence type="ECO:0000313" key="12">
    <source>
        <dbReference type="EMBL" id="GAP66371.1"/>
    </source>
</evidence>
<feature type="transmembrane region" description="Helical" evidence="10">
    <location>
        <begin position="156"/>
        <end position="177"/>
    </location>
</feature>
<evidence type="ECO:0000256" key="3">
    <source>
        <dbReference type="ARBA" id="ARBA00022692"/>
    </source>
</evidence>
<feature type="transmembrane region" description="Helical" evidence="10">
    <location>
        <begin position="224"/>
        <end position="247"/>
    </location>
</feature>
<gene>
    <name evidence="11" type="ORF">MBSD_0020</name>
    <name evidence="12" type="ORF">MBSD_n1678</name>
</gene>
<feature type="transmembrane region" description="Helical" evidence="10">
    <location>
        <begin position="446"/>
        <end position="468"/>
    </location>
</feature>
<evidence type="ECO:0000256" key="2">
    <source>
        <dbReference type="ARBA" id="ARBA00022475"/>
    </source>
</evidence>
<sequence>MSVAARRSTLGVAGLNFSGKALAVAKTMLVAALFGASGTLDAFWVAYTLPLLLPGVLTTVITVAFVPRFMSSLQGRSGPAAWRGANTLFTLVLLVAVVAAALLWWGADGLVHRLAPGLAPDVHAEAVHLTRLLMPAVPLLCLSSLLAALSYASERFMFPALEGVTTNVIVILAALLLLRSMGIQALVVGVLGGFILQSALLLWSNRRMIRENLRPAAALGHPDFLKPLAHLLPLFVGSAGSVLNSLVNQYFVSGLDAGAISALAFAGMIAGMPVEVFAQAVMTTYYPGLGRSFARRDHAAAAHAHADGLRFLVFMTLPAAILIALLAHPLVVLLLERGRFDAAASTQTAIVLALLAPSILMRSVAYLNYRVLHAAIRPWTQVAIGLVGVALNVVLNALWVNRFGLAGIAVSTTVSATIAALLSYAAARRVLEAPAPRTLRLEMVTLLRMAVALTVPSALALLAMRAVATDWPRPLLALLELGCAVPGLLCAAWVGWRAGQPDLRAAIGRLRPGWAGQ</sequence>
<comment type="similarity">
    <text evidence="9">Belongs to the MurJ/MviN family.</text>
</comment>
<keyword evidence="5" id="KW-0573">Peptidoglycan synthesis</keyword>
<reference evidence="11" key="1">
    <citation type="submission" date="2015-03" db="EMBL/GenBank/DDBJ databases">
        <title>Draft genome sequence of Mizugakiibacter sediminis skMP5.</title>
        <authorList>
            <person name="Watanabe T."/>
            <person name="Kojima H."/>
            <person name="Fukui M."/>
        </authorList>
    </citation>
    <scope>NUCLEOTIDE SEQUENCE</scope>
    <source>
        <strain evidence="11">SkMP5</strain>
    </source>
</reference>
<evidence type="ECO:0000256" key="4">
    <source>
        <dbReference type="ARBA" id="ARBA00022960"/>
    </source>
</evidence>
<evidence type="ECO:0000313" key="11">
    <source>
        <dbReference type="EMBL" id="GAN43517.1"/>
    </source>
</evidence>
<feature type="transmembrane region" description="Helical" evidence="10">
    <location>
        <begin position="87"/>
        <end position="107"/>
    </location>
</feature>
<evidence type="ECO:0000256" key="1">
    <source>
        <dbReference type="ARBA" id="ARBA00004651"/>
    </source>
</evidence>
<feature type="transmembrane region" description="Helical" evidence="10">
    <location>
        <begin position="347"/>
        <end position="367"/>
    </location>
</feature>
<dbReference type="HOGENOM" id="CLU_006797_4_1_6"/>
<dbReference type="AlphaFoldDB" id="A0A0K8QNT3"/>
<dbReference type="InterPro" id="IPR004268">
    <property type="entry name" value="MurJ"/>
</dbReference>
<feature type="transmembrane region" description="Helical" evidence="10">
    <location>
        <begin position="259"/>
        <end position="286"/>
    </location>
</feature>
<accession>A0A0K8QNT3</accession>
<dbReference type="GO" id="GO:0009252">
    <property type="term" value="P:peptidoglycan biosynthetic process"/>
    <property type="evidence" value="ECO:0007669"/>
    <property type="project" value="UniProtKB-KW"/>
</dbReference>
<evidence type="ECO:0000256" key="10">
    <source>
        <dbReference type="SAM" id="Phobius"/>
    </source>
</evidence>
<keyword evidence="2" id="KW-1003">Cell membrane</keyword>
<name>A0A0K8QNT3_9GAMM</name>
<dbReference type="OrthoDB" id="6064668at2"/>
<dbReference type="EMBL" id="DF970200">
    <property type="protein sequence ID" value="GAP66371.1"/>
    <property type="molecule type" value="Genomic_DNA"/>
</dbReference>
<dbReference type="GO" id="GO:0015648">
    <property type="term" value="F:lipid-linked peptidoglycan transporter activity"/>
    <property type="evidence" value="ECO:0007669"/>
    <property type="project" value="TreeGrafter"/>
</dbReference>
<comment type="subcellular location">
    <subcellularLocation>
        <location evidence="1">Cell membrane</location>
        <topology evidence="1">Multi-pass membrane protein</topology>
    </subcellularLocation>
</comment>
<protein>
    <recommendedName>
        <fullName evidence="14">Lipid II flippase MurJ</fullName>
    </recommendedName>
</protein>
<reference evidence="12" key="2">
    <citation type="submission" date="2015-08" db="EMBL/GenBank/DDBJ databases">
        <title>Complete DNA Sequence of Pseudomonas syringae pv. actinidiae, the Causal Agent of Kiwifruit Canker Disease.</title>
        <authorList>
            <person name="Rikkerink E.H.A."/>
            <person name="Fineran P.C."/>
        </authorList>
    </citation>
    <scope>NUCLEOTIDE SEQUENCE</scope>
    <source>
        <strain evidence="12">SkMP5</strain>
    </source>
</reference>
<feature type="transmembrane region" description="Helical" evidence="10">
    <location>
        <begin position="474"/>
        <end position="496"/>
    </location>
</feature>
<keyword evidence="7 10" id="KW-0472">Membrane</keyword>
<feature type="transmembrane region" description="Helical" evidence="10">
    <location>
        <begin position="127"/>
        <end position="149"/>
    </location>
</feature>
<dbReference type="GO" id="GO:0008360">
    <property type="term" value="P:regulation of cell shape"/>
    <property type="evidence" value="ECO:0007669"/>
    <property type="project" value="UniProtKB-KW"/>
</dbReference>
<comment type="function">
    <text evidence="8">Involved in peptidoglycan biosynthesis. Transports lipid-linked peptidoglycan precursors from the inner to the outer leaflet of the cytoplasmic membrane.</text>
</comment>
<dbReference type="PANTHER" id="PTHR47019:SF1">
    <property type="entry name" value="LIPID II FLIPPASE MURJ"/>
    <property type="match status" value="1"/>
</dbReference>
<evidence type="ECO:0000256" key="8">
    <source>
        <dbReference type="ARBA" id="ARBA00060041"/>
    </source>
</evidence>
<keyword evidence="4" id="KW-0133">Cell shape</keyword>
<dbReference type="GO" id="GO:0005886">
    <property type="term" value="C:plasma membrane"/>
    <property type="evidence" value="ECO:0007669"/>
    <property type="project" value="UniProtKB-SubCell"/>
</dbReference>
<proteinExistence type="inferred from homology"/>
<dbReference type="GO" id="GO:0034204">
    <property type="term" value="P:lipid translocation"/>
    <property type="evidence" value="ECO:0007669"/>
    <property type="project" value="TreeGrafter"/>
</dbReference>
<evidence type="ECO:0000256" key="7">
    <source>
        <dbReference type="ARBA" id="ARBA00023136"/>
    </source>
</evidence>
<keyword evidence="13" id="KW-1185">Reference proteome</keyword>
<feature type="transmembrane region" description="Helical" evidence="10">
    <location>
        <begin position="405"/>
        <end position="425"/>
    </location>
</feature>
<dbReference type="STRING" id="1475481.GCA_000953855_01709"/>
<evidence type="ECO:0000256" key="9">
    <source>
        <dbReference type="ARBA" id="ARBA00061532"/>
    </source>
</evidence>
<evidence type="ECO:0000256" key="6">
    <source>
        <dbReference type="ARBA" id="ARBA00022989"/>
    </source>
</evidence>
<evidence type="ECO:0008006" key="14">
    <source>
        <dbReference type="Google" id="ProtNLM"/>
    </source>
</evidence>
<feature type="transmembrane region" description="Helical" evidence="10">
    <location>
        <begin position="183"/>
        <end position="203"/>
    </location>
</feature>
<dbReference type="PANTHER" id="PTHR47019">
    <property type="entry name" value="LIPID II FLIPPASE MURJ"/>
    <property type="match status" value="1"/>
</dbReference>
<organism evidence="12">
    <name type="scientific">Mizugakiibacter sediminis</name>
    <dbReference type="NCBI Taxonomy" id="1475481"/>
    <lineage>
        <taxon>Bacteria</taxon>
        <taxon>Pseudomonadati</taxon>
        <taxon>Pseudomonadota</taxon>
        <taxon>Gammaproteobacteria</taxon>
        <taxon>Lysobacterales</taxon>
        <taxon>Rhodanobacteraceae</taxon>
        <taxon>Mizugakiibacter</taxon>
    </lineage>
</organism>
<feature type="transmembrane region" description="Helical" evidence="10">
    <location>
        <begin position="47"/>
        <end position="66"/>
    </location>
</feature>
<keyword evidence="6 10" id="KW-1133">Transmembrane helix</keyword>
<dbReference type="Proteomes" id="UP000253740">
    <property type="component" value="Unassembled WGS sequence"/>
</dbReference>
<dbReference type="Pfam" id="PF03023">
    <property type="entry name" value="MurJ"/>
    <property type="match status" value="1"/>
</dbReference>